<organism evidence="3 4">
    <name type="scientific">Rhodovulum sulfidophilum</name>
    <name type="common">Rhodobacter sulfidophilus</name>
    <dbReference type="NCBI Taxonomy" id="35806"/>
    <lineage>
        <taxon>Bacteria</taxon>
        <taxon>Pseudomonadati</taxon>
        <taxon>Pseudomonadota</taxon>
        <taxon>Alphaproteobacteria</taxon>
        <taxon>Rhodobacterales</taxon>
        <taxon>Paracoccaceae</taxon>
        <taxon>Rhodovulum</taxon>
    </lineage>
</organism>
<feature type="signal peptide" evidence="1">
    <location>
        <begin position="1"/>
        <end position="21"/>
    </location>
</feature>
<evidence type="ECO:0000256" key="1">
    <source>
        <dbReference type="SAM" id="SignalP"/>
    </source>
</evidence>
<protein>
    <recommendedName>
        <fullName evidence="2">ABC-type transport auxiliary lipoprotein component domain-containing protein</fullName>
    </recommendedName>
</protein>
<name>A0A2W5N7H3_RHOSU</name>
<dbReference type="Proteomes" id="UP000249185">
    <property type="component" value="Unassembled WGS sequence"/>
</dbReference>
<dbReference type="EMBL" id="QFPW01000007">
    <property type="protein sequence ID" value="PZQ49441.1"/>
    <property type="molecule type" value="Genomic_DNA"/>
</dbReference>
<comment type="caution">
    <text evidence="3">The sequence shown here is derived from an EMBL/GenBank/DDBJ whole genome shotgun (WGS) entry which is preliminary data.</text>
</comment>
<evidence type="ECO:0000313" key="4">
    <source>
        <dbReference type="Proteomes" id="UP000249185"/>
    </source>
</evidence>
<evidence type="ECO:0000259" key="2">
    <source>
        <dbReference type="Pfam" id="PF03886"/>
    </source>
</evidence>
<dbReference type="InterPro" id="IPR005586">
    <property type="entry name" value="ABC_trans_aux"/>
</dbReference>
<feature type="chain" id="PRO_5015887248" description="ABC-type transport auxiliary lipoprotein component domain-containing protein" evidence="1">
    <location>
        <begin position="22"/>
        <end position="191"/>
    </location>
</feature>
<dbReference type="AlphaFoldDB" id="A0A2W5N7H3"/>
<evidence type="ECO:0000313" key="3">
    <source>
        <dbReference type="EMBL" id="PZQ49441.1"/>
    </source>
</evidence>
<dbReference type="Gene3D" id="3.40.50.10610">
    <property type="entry name" value="ABC-type transport auxiliary lipoprotein component"/>
    <property type="match status" value="1"/>
</dbReference>
<dbReference type="PROSITE" id="PS51257">
    <property type="entry name" value="PROKAR_LIPOPROTEIN"/>
    <property type="match status" value="1"/>
</dbReference>
<gene>
    <name evidence="3" type="ORF">DI556_11275</name>
</gene>
<feature type="domain" description="ABC-type transport auxiliary lipoprotein component" evidence="2">
    <location>
        <begin position="26"/>
        <end position="182"/>
    </location>
</feature>
<accession>A0A2W5N7H3</accession>
<reference evidence="3 4" key="1">
    <citation type="submission" date="2017-08" db="EMBL/GenBank/DDBJ databases">
        <title>Infants hospitalized years apart are colonized by the same room-sourced microbial strains.</title>
        <authorList>
            <person name="Brooks B."/>
            <person name="Olm M.R."/>
            <person name="Firek B.A."/>
            <person name="Baker R."/>
            <person name="Thomas B.C."/>
            <person name="Morowitz M.J."/>
            <person name="Banfield J.F."/>
        </authorList>
    </citation>
    <scope>NUCLEOTIDE SEQUENCE [LARGE SCALE GENOMIC DNA]</scope>
    <source>
        <strain evidence="3">S2_005_002_R2_34</strain>
    </source>
</reference>
<dbReference type="Pfam" id="PF03886">
    <property type="entry name" value="ABC_trans_aux"/>
    <property type="match status" value="1"/>
</dbReference>
<sequence length="191" mass="19830">MRDVRRAALTLPLLAALSACGATDYYLLPPEATTAPARAGRVTMAVADIDLPAYASALEIAELRPEGAVTLSSGALWADTPQRALTRHLVAALQSRLGGQIAADPWPAFDPPALQLRVIVDRMIGAPDAALDFGGQYILVSASGAIVASDRFRISVPPGGTGYTGLLADHARAIELLADRIAARIAGRPAA</sequence>
<dbReference type="SUPFAM" id="SSF159594">
    <property type="entry name" value="XCC0632-like"/>
    <property type="match status" value="1"/>
</dbReference>
<proteinExistence type="predicted"/>
<keyword evidence="1" id="KW-0732">Signal</keyword>